<name>A0A0F7L610_9VIRU</name>
<reference evidence="1" key="2">
    <citation type="submission" date="2015-03" db="EMBL/GenBank/DDBJ databases">
        <authorList>
            <person name="Chow C.-E.T."/>
            <person name="Winget D.M."/>
            <person name="White R.A.III."/>
            <person name="Hallam S.J."/>
            <person name="Suttle C.A."/>
        </authorList>
    </citation>
    <scope>NUCLEOTIDE SEQUENCE</scope>
    <source>
        <strain evidence="1">Anoxic2_3</strain>
    </source>
</reference>
<sequence length="104" mass="11364">MLVKRSCGSLCPQRGAGYIIRLAVASNLGLSQVATAMSISPAKYARTSVTLITHYAKIWIAQNGFSRIVRHMSLKVCSTFVLPAHRIIRSKSISTMKVLSRTAN</sequence>
<dbReference type="EMBL" id="KR029587">
    <property type="protein sequence ID" value="AKH46942.1"/>
    <property type="molecule type" value="Genomic_DNA"/>
</dbReference>
<proteinExistence type="predicted"/>
<organism evidence="1">
    <name type="scientific">uncultured marine virus</name>
    <dbReference type="NCBI Taxonomy" id="186617"/>
    <lineage>
        <taxon>Viruses</taxon>
        <taxon>environmental samples</taxon>
    </lineage>
</organism>
<evidence type="ECO:0000313" key="1">
    <source>
        <dbReference type="EMBL" id="AKH46942.1"/>
    </source>
</evidence>
<protein>
    <submittedName>
        <fullName evidence="1">Chromosome partitioning protein ParB</fullName>
    </submittedName>
</protein>
<reference evidence="1" key="1">
    <citation type="journal article" date="2015" name="Front. Microbiol.">
        <title>Combining genomic sequencing methods to explore viral diversity and reveal potential virus-host interactions.</title>
        <authorList>
            <person name="Chow C.E."/>
            <person name="Winget D.M."/>
            <person name="White R.A.III."/>
            <person name="Hallam S.J."/>
            <person name="Suttle C.A."/>
        </authorList>
    </citation>
    <scope>NUCLEOTIDE SEQUENCE</scope>
    <source>
        <strain evidence="1">Anoxic2_3</strain>
    </source>
</reference>
<accession>A0A0F7L610</accession>